<dbReference type="STRING" id="366533.SAMN05444339_10491"/>
<proteinExistence type="predicted"/>
<dbReference type="AlphaFoldDB" id="A0A1M4ZR62"/>
<dbReference type="Proteomes" id="UP000183987">
    <property type="component" value="Unassembled WGS sequence"/>
</dbReference>
<evidence type="ECO:0008006" key="3">
    <source>
        <dbReference type="Google" id="ProtNLM"/>
    </source>
</evidence>
<accession>A0A1M4ZR62</accession>
<name>A0A1M4ZR62_LOKAT</name>
<organism evidence="1 2">
    <name type="scientific">Loktanella atrilutea</name>
    <dbReference type="NCBI Taxonomy" id="366533"/>
    <lineage>
        <taxon>Bacteria</taxon>
        <taxon>Pseudomonadati</taxon>
        <taxon>Pseudomonadota</taxon>
        <taxon>Alphaproteobacteria</taxon>
        <taxon>Rhodobacterales</taxon>
        <taxon>Roseobacteraceae</taxon>
        <taxon>Loktanella</taxon>
    </lineage>
</organism>
<evidence type="ECO:0000313" key="2">
    <source>
        <dbReference type="Proteomes" id="UP000183987"/>
    </source>
</evidence>
<dbReference type="RefSeq" id="WP_072857140.1">
    <property type="nucleotide sequence ID" value="NZ_FQUE01000004.1"/>
</dbReference>
<protein>
    <recommendedName>
        <fullName evidence="3">Sulfotransferase family protein</fullName>
    </recommendedName>
</protein>
<gene>
    <name evidence="1" type="ORF">SAMN05444339_10491</name>
</gene>
<keyword evidence="2" id="KW-1185">Reference proteome</keyword>
<dbReference type="OrthoDB" id="8481769at2"/>
<reference evidence="2" key="1">
    <citation type="submission" date="2016-11" db="EMBL/GenBank/DDBJ databases">
        <authorList>
            <person name="Varghese N."/>
            <person name="Submissions S."/>
        </authorList>
    </citation>
    <scope>NUCLEOTIDE SEQUENCE [LARGE SCALE GENOMIC DNA]</scope>
    <source>
        <strain evidence="2">DSM 29326</strain>
    </source>
</reference>
<evidence type="ECO:0000313" key="1">
    <source>
        <dbReference type="EMBL" id="SHF20498.1"/>
    </source>
</evidence>
<dbReference type="EMBL" id="FQUE01000004">
    <property type="protein sequence ID" value="SHF20498.1"/>
    <property type="molecule type" value="Genomic_DNA"/>
</dbReference>
<sequence length="304" mass="32936">MNDPHVVLHLGAHKTATTHLQHSIHAARRQLDGAGVRFFGPPALRQPGTRIEARFDLPFNPRKSVADHRPAREVLAEMMDGGTRLVLSEENFIGSLFDRRYPGPFHSLPVPLYPDAALRLAALAARVAPDRGLDLCLGIRDPAGFLNSAYGLVLQAGSGVDMDGFKRRNALFDIDWVHLVRRLRQAEGVGRVTVWRHEDYRPMFDQVVAALVGEGVGPIRPVARVVNPGLSTKAVAVALECRAAGASGPVVQQARDSFPVGPDNPPHDGFDAEEHALSAEFYAAQVAELAQMDGVTLLRPDGPA</sequence>